<evidence type="ECO:0000256" key="5">
    <source>
        <dbReference type="HAMAP-Rule" id="MF_00294"/>
    </source>
</evidence>
<dbReference type="Proteomes" id="UP000249169">
    <property type="component" value="Unassembled WGS sequence"/>
</dbReference>
<proteinExistence type="inferred from homology"/>
<evidence type="ECO:0000256" key="1">
    <source>
        <dbReference type="ARBA" id="ARBA00007596"/>
    </source>
</evidence>
<dbReference type="EMBL" id="QHKO01000011">
    <property type="protein sequence ID" value="RAL20404.1"/>
    <property type="molecule type" value="Genomic_DNA"/>
</dbReference>
<gene>
    <name evidence="5 6" type="primary">rpmG</name>
    <name evidence="6" type="ORF">DL240_17655</name>
</gene>
<organism evidence="6 7">
    <name type="scientific">Lujinxingia litoralis</name>
    <dbReference type="NCBI Taxonomy" id="2211119"/>
    <lineage>
        <taxon>Bacteria</taxon>
        <taxon>Deltaproteobacteria</taxon>
        <taxon>Bradymonadales</taxon>
        <taxon>Lujinxingiaceae</taxon>
        <taxon>Lujinxingia</taxon>
    </lineage>
</organism>
<dbReference type="GO" id="GO:0006412">
    <property type="term" value="P:translation"/>
    <property type="evidence" value="ECO:0007669"/>
    <property type="project" value="UniProtKB-UniRule"/>
</dbReference>
<dbReference type="PANTHER" id="PTHR15238:SF1">
    <property type="entry name" value="LARGE RIBOSOMAL SUBUNIT PROTEIN BL33M"/>
    <property type="match status" value="1"/>
</dbReference>
<keyword evidence="7" id="KW-1185">Reference proteome</keyword>
<evidence type="ECO:0000313" key="7">
    <source>
        <dbReference type="Proteomes" id="UP000249169"/>
    </source>
</evidence>
<accession>A0A328C788</accession>
<comment type="caution">
    <text evidence="6">The sequence shown here is derived from an EMBL/GenBank/DDBJ whole genome shotgun (WGS) entry which is preliminary data.</text>
</comment>
<dbReference type="PANTHER" id="PTHR15238">
    <property type="entry name" value="54S RIBOSOMAL PROTEIN L39, MITOCHONDRIAL"/>
    <property type="match status" value="1"/>
</dbReference>
<evidence type="ECO:0000256" key="3">
    <source>
        <dbReference type="ARBA" id="ARBA00023274"/>
    </source>
</evidence>
<dbReference type="GO" id="GO:0003735">
    <property type="term" value="F:structural constituent of ribosome"/>
    <property type="evidence" value="ECO:0007669"/>
    <property type="project" value="InterPro"/>
</dbReference>
<dbReference type="SUPFAM" id="SSF57829">
    <property type="entry name" value="Zn-binding ribosomal proteins"/>
    <property type="match status" value="1"/>
</dbReference>
<dbReference type="AlphaFoldDB" id="A0A328C788"/>
<dbReference type="OrthoDB" id="21586at2"/>
<dbReference type="InterPro" id="IPR011332">
    <property type="entry name" value="Ribosomal_zn-bd"/>
</dbReference>
<dbReference type="NCBIfam" id="NF001860">
    <property type="entry name" value="PRK00595.1"/>
    <property type="match status" value="1"/>
</dbReference>
<dbReference type="GO" id="GO:0022625">
    <property type="term" value="C:cytosolic large ribosomal subunit"/>
    <property type="evidence" value="ECO:0007669"/>
    <property type="project" value="TreeGrafter"/>
</dbReference>
<reference evidence="6 7" key="1">
    <citation type="submission" date="2018-05" db="EMBL/GenBank/DDBJ databases">
        <title>Lujinxingia marina gen. nov. sp. nov., a new facultative anaerobic member of the class Deltaproteobacteria, and proposal of Lujinxingaceae fam. nov.</title>
        <authorList>
            <person name="Li C.-M."/>
        </authorList>
    </citation>
    <scope>NUCLEOTIDE SEQUENCE [LARGE SCALE GENOMIC DNA]</scope>
    <source>
        <strain evidence="6 7">B210</strain>
    </source>
</reference>
<dbReference type="Pfam" id="PF00471">
    <property type="entry name" value="Ribosomal_L33"/>
    <property type="match status" value="1"/>
</dbReference>
<dbReference type="NCBIfam" id="TIGR01023">
    <property type="entry name" value="rpmG_bact"/>
    <property type="match status" value="1"/>
</dbReference>
<dbReference type="HAMAP" id="MF_00294">
    <property type="entry name" value="Ribosomal_bL33"/>
    <property type="match status" value="1"/>
</dbReference>
<evidence type="ECO:0000313" key="6">
    <source>
        <dbReference type="EMBL" id="RAL20404.1"/>
    </source>
</evidence>
<evidence type="ECO:0000256" key="4">
    <source>
        <dbReference type="ARBA" id="ARBA00035176"/>
    </source>
</evidence>
<comment type="similarity">
    <text evidence="1 5">Belongs to the bacterial ribosomal protein bL33 family.</text>
</comment>
<dbReference type="RefSeq" id="WP_111731220.1">
    <property type="nucleotide sequence ID" value="NZ_QHKO01000011.1"/>
</dbReference>
<dbReference type="InterPro" id="IPR001705">
    <property type="entry name" value="Ribosomal_bL33"/>
</dbReference>
<sequence length="51" mass="6081">MREKIRLVSSAGTGYFYTTTKNKRNTPDKLRIKKFDPKVRKYVEFVEAKIK</sequence>
<keyword evidence="3 5" id="KW-0687">Ribonucleoprotein</keyword>
<dbReference type="InterPro" id="IPR038584">
    <property type="entry name" value="Ribosomal_bL33_sf"/>
</dbReference>
<name>A0A328C788_9DELT</name>
<protein>
    <recommendedName>
        <fullName evidence="4 5">Large ribosomal subunit protein bL33</fullName>
    </recommendedName>
</protein>
<dbReference type="Gene3D" id="2.20.28.120">
    <property type="entry name" value="Ribosomal protein L33"/>
    <property type="match status" value="1"/>
</dbReference>
<evidence type="ECO:0000256" key="2">
    <source>
        <dbReference type="ARBA" id="ARBA00022980"/>
    </source>
</evidence>
<keyword evidence="2 5" id="KW-0689">Ribosomal protein</keyword>